<keyword evidence="3 6" id="KW-1133">Transmembrane helix</keyword>
<dbReference type="EMBL" id="JACEEZ010003656">
    <property type="protein sequence ID" value="KAG0727178.1"/>
    <property type="molecule type" value="Genomic_DNA"/>
</dbReference>
<keyword evidence="4 5" id="KW-0472">Membrane</keyword>
<evidence type="ECO:0000256" key="5">
    <source>
        <dbReference type="PROSITE-ProRule" id="PRU00581"/>
    </source>
</evidence>
<gene>
    <name evidence="8" type="ORF">GWK47_035209</name>
</gene>
<evidence type="ECO:0000256" key="2">
    <source>
        <dbReference type="ARBA" id="ARBA00022692"/>
    </source>
</evidence>
<evidence type="ECO:0000256" key="3">
    <source>
        <dbReference type="ARBA" id="ARBA00022989"/>
    </source>
</evidence>
<feature type="transmembrane region" description="Helical" evidence="6">
    <location>
        <begin position="78"/>
        <end position="97"/>
    </location>
</feature>
<feature type="domain" description="MARVEL" evidence="7">
    <location>
        <begin position="12"/>
        <end position="129"/>
    </location>
</feature>
<dbReference type="OrthoDB" id="6366505at2759"/>
<feature type="transmembrane region" description="Helical" evidence="6">
    <location>
        <begin position="18"/>
        <end position="37"/>
    </location>
</feature>
<comment type="caution">
    <text evidence="8">The sequence shown here is derived from an EMBL/GenBank/DDBJ whole genome shotgun (WGS) entry which is preliminary data.</text>
</comment>
<evidence type="ECO:0000256" key="4">
    <source>
        <dbReference type="ARBA" id="ARBA00023136"/>
    </source>
</evidence>
<dbReference type="InterPro" id="IPR008253">
    <property type="entry name" value="Marvel"/>
</dbReference>
<evidence type="ECO:0000313" key="8">
    <source>
        <dbReference type="EMBL" id="KAG0727178.1"/>
    </source>
</evidence>
<dbReference type="Proteomes" id="UP000770661">
    <property type="component" value="Unassembled WGS sequence"/>
</dbReference>
<feature type="transmembrane region" description="Helical" evidence="6">
    <location>
        <begin position="43"/>
        <end position="66"/>
    </location>
</feature>
<organism evidence="8 9">
    <name type="scientific">Chionoecetes opilio</name>
    <name type="common">Atlantic snow crab</name>
    <name type="synonym">Cancer opilio</name>
    <dbReference type="NCBI Taxonomy" id="41210"/>
    <lineage>
        <taxon>Eukaryota</taxon>
        <taxon>Metazoa</taxon>
        <taxon>Ecdysozoa</taxon>
        <taxon>Arthropoda</taxon>
        <taxon>Crustacea</taxon>
        <taxon>Multicrustacea</taxon>
        <taxon>Malacostraca</taxon>
        <taxon>Eumalacostraca</taxon>
        <taxon>Eucarida</taxon>
        <taxon>Decapoda</taxon>
        <taxon>Pleocyemata</taxon>
        <taxon>Brachyura</taxon>
        <taxon>Eubrachyura</taxon>
        <taxon>Majoidea</taxon>
        <taxon>Majidae</taxon>
        <taxon>Chionoecetes</taxon>
    </lineage>
</organism>
<sequence>MATVGTRPSIDRIREPAALIKLPEIVLLLIALITFCVHNNGSLAYVLSVLLPSLLNALLFLTVQLLGYDQLRETPVELVLYSYNILAFFISAILLMSRHDPTLIASGVFCLLLVIIYCMEVYLAYTSLSYRPSLPSAPSASPSAEQQPAVISSANFGVYPAVTSHPRPADGVDTGVMCMVPELDLANPVYPGTLNYPPYPLPEHHNTPFDIPVGPMP</sequence>
<evidence type="ECO:0000256" key="6">
    <source>
        <dbReference type="SAM" id="Phobius"/>
    </source>
</evidence>
<dbReference type="GO" id="GO:0016020">
    <property type="term" value="C:membrane"/>
    <property type="evidence" value="ECO:0007669"/>
    <property type="project" value="UniProtKB-SubCell"/>
</dbReference>
<evidence type="ECO:0000259" key="7">
    <source>
        <dbReference type="PROSITE" id="PS51225"/>
    </source>
</evidence>
<comment type="subcellular location">
    <subcellularLocation>
        <location evidence="1">Membrane</location>
        <topology evidence="1">Multi-pass membrane protein</topology>
    </subcellularLocation>
</comment>
<reference evidence="8" key="1">
    <citation type="submission" date="2020-07" db="EMBL/GenBank/DDBJ databases">
        <title>The High-quality genome of the commercially important snow crab, Chionoecetes opilio.</title>
        <authorList>
            <person name="Jeong J.-H."/>
            <person name="Ryu S."/>
        </authorList>
    </citation>
    <scope>NUCLEOTIDE SEQUENCE</scope>
    <source>
        <strain evidence="8">MADBK_172401_WGS</strain>
        <tissue evidence="8">Digestive gland</tissue>
    </source>
</reference>
<keyword evidence="9" id="KW-1185">Reference proteome</keyword>
<evidence type="ECO:0000313" key="9">
    <source>
        <dbReference type="Proteomes" id="UP000770661"/>
    </source>
</evidence>
<evidence type="ECO:0000256" key="1">
    <source>
        <dbReference type="ARBA" id="ARBA00004141"/>
    </source>
</evidence>
<dbReference type="AlphaFoldDB" id="A0A8J4YFR1"/>
<proteinExistence type="predicted"/>
<dbReference type="PROSITE" id="PS51225">
    <property type="entry name" value="MARVEL"/>
    <property type="match status" value="1"/>
</dbReference>
<protein>
    <recommendedName>
        <fullName evidence="7">MARVEL domain-containing protein</fullName>
    </recommendedName>
</protein>
<feature type="transmembrane region" description="Helical" evidence="6">
    <location>
        <begin position="103"/>
        <end position="125"/>
    </location>
</feature>
<keyword evidence="2 5" id="KW-0812">Transmembrane</keyword>
<accession>A0A8J4YFR1</accession>
<name>A0A8J4YFR1_CHIOP</name>